<comment type="caution">
    <text evidence="3">The sequence shown here is derived from an EMBL/GenBank/DDBJ whole genome shotgun (WGS) entry which is preliminary data.</text>
</comment>
<evidence type="ECO:0000313" key="4">
    <source>
        <dbReference type="Proteomes" id="UP000181884"/>
    </source>
</evidence>
<keyword evidence="1" id="KW-0472">Membrane</keyword>
<dbReference type="PANTHER" id="PTHR46211:SF8">
    <property type="entry name" value="PHOSPHODIESTERASE"/>
    <property type="match status" value="1"/>
</dbReference>
<keyword evidence="1" id="KW-0812">Transmembrane</keyword>
<dbReference type="InterPro" id="IPR030395">
    <property type="entry name" value="GP_PDE_dom"/>
</dbReference>
<reference evidence="3 4" key="1">
    <citation type="submission" date="2014-12" db="EMBL/GenBank/DDBJ databases">
        <title>Draft genome sequences of 29 type strains of Enterococci.</title>
        <authorList>
            <person name="Zhong Z."/>
            <person name="Sun Z."/>
            <person name="Liu W."/>
            <person name="Zhang W."/>
            <person name="Zhang H."/>
        </authorList>
    </citation>
    <scope>NUCLEOTIDE SEQUENCE [LARGE SCALE GENOMIC DNA]</scope>
    <source>
        <strain evidence="3 4">DSM 17029</strain>
    </source>
</reference>
<evidence type="ECO:0000259" key="2">
    <source>
        <dbReference type="PROSITE" id="PS51704"/>
    </source>
</evidence>
<dbReference type="Pfam" id="PF10110">
    <property type="entry name" value="GPDPase_memb"/>
    <property type="match status" value="1"/>
</dbReference>
<feature type="domain" description="GP-PDE" evidence="2">
    <location>
        <begin position="352"/>
        <end position="581"/>
    </location>
</feature>
<gene>
    <name evidence="3" type="ORF">RU97_GL000069</name>
</gene>
<dbReference type="CDD" id="cd08579">
    <property type="entry name" value="GDPD_memb_like"/>
    <property type="match status" value="1"/>
</dbReference>
<dbReference type="Proteomes" id="UP000181884">
    <property type="component" value="Unassembled WGS sequence"/>
</dbReference>
<name>A0A1L8RJA2_9ENTE</name>
<dbReference type="GO" id="GO:0008081">
    <property type="term" value="F:phosphoric diester hydrolase activity"/>
    <property type="evidence" value="ECO:0007669"/>
    <property type="project" value="InterPro"/>
</dbReference>
<feature type="transmembrane region" description="Helical" evidence="1">
    <location>
        <begin position="264"/>
        <end position="291"/>
    </location>
</feature>
<feature type="transmembrane region" description="Helical" evidence="1">
    <location>
        <begin position="28"/>
        <end position="51"/>
    </location>
</feature>
<feature type="transmembrane region" description="Helical" evidence="1">
    <location>
        <begin position="227"/>
        <end position="252"/>
    </location>
</feature>
<dbReference type="AlphaFoldDB" id="A0A1L8RJA2"/>
<dbReference type="Pfam" id="PF03009">
    <property type="entry name" value="GDPD"/>
    <property type="match status" value="1"/>
</dbReference>
<feature type="transmembrane region" description="Helical" evidence="1">
    <location>
        <begin position="322"/>
        <end position="341"/>
    </location>
</feature>
<evidence type="ECO:0000313" key="3">
    <source>
        <dbReference type="EMBL" id="OJG19836.1"/>
    </source>
</evidence>
<keyword evidence="4" id="KW-1185">Reference proteome</keyword>
<evidence type="ECO:0000256" key="1">
    <source>
        <dbReference type="SAM" id="Phobius"/>
    </source>
</evidence>
<organism evidence="3 4">
    <name type="scientific">Enterococcus canis</name>
    <dbReference type="NCBI Taxonomy" id="214095"/>
    <lineage>
        <taxon>Bacteria</taxon>
        <taxon>Bacillati</taxon>
        <taxon>Bacillota</taxon>
        <taxon>Bacilli</taxon>
        <taxon>Lactobacillales</taxon>
        <taxon>Enterococcaceae</taxon>
        <taxon>Enterococcus</taxon>
    </lineage>
</organism>
<feature type="transmembrane region" description="Helical" evidence="1">
    <location>
        <begin position="167"/>
        <end position="193"/>
    </location>
</feature>
<keyword evidence="1" id="KW-1133">Transmembrane helix</keyword>
<proteinExistence type="predicted"/>
<accession>A0A1L8RJA2</accession>
<dbReference type="GO" id="GO:0006629">
    <property type="term" value="P:lipid metabolic process"/>
    <property type="evidence" value="ECO:0007669"/>
    <property type="project" value="InterPro"/>
</dbReference>
<dbReference type="EMBL" id="JXKH01000001">
    <property type="protein sequence ID" value="OJG19836.1"/>
    <property type="molecule type" value="Genomic_DNA"/>
</dbReference>
<dbReference type="SUPFAM" id="SSF51695">
    <property type="entry name" value="PLC-like phosphodiesterases"/>
    <property type="match status" value="1"/>
</dbReference>
<dbReference type="PANTHER" id="PTHR46211">
    <property type="entry name" value="GLYCEROPHOSPHORYL DIESTER PHOSPHODIESTERASE"/>
    <property type="match status" value="1"/>
</dbReference>
<dbReference type="Gene3D" id="3.20.20.190">
    <property type="entry name" value="Phosphatidylinositol (PI) phosphodiesterase"/>
    <property type="match status" value="1"/>
</dbReference>
<feature type="transmembrane region" description="Helical" evidence="1">
    <location>
        <begin position="71"/>
        <end position="104"/>
    </location>
</feature>
<dbReference type="InterPro" id="IPR018476">
    <property type="entry name" value="GlyceroP-diester-Pdiesterase_M"/>
</dbReference>
<protein>
    <submittedName>
        <fullName evidence="3">Glycerophosphoryl diester phosphodiesterase</fullName>
    </submittedName>
</protein>
<sequence length="602" mass="68781">MVKMKYLKNSLINTWEFLRDTQAYFRDVLLMHGFMLFILLPLLARATRFVLARGSIQYLSYDNIQEILTKHPGVLIALLVILLLILLAVYIEFTFLLLSVYFIKKRQPISLKALLRATLLQLKKIRLSVILFYLFYFLLISPMAGLGFHSELLSRIKIPAFILDFIFANRVTIIVAFVLFYLACMYIGIRLIFALPEMILRDRPFRLAVKESWTLTRRRFLHLVGQFFLLTIVVGSIAALGYGGLILLQGLIEQYWAEYALTSAVIILTLLQVVWLINIILSTVVVFYLIIDYMDDEGFLPEIPTWFETGAVRERHWTTKEVMLFTFVAAGMGIGVGSYNYNYLAMNDWSEPILISHRGVDRQNGVQNTIASLEKTAKLKPDYVEIDIQETKDGQFVLFHDPSLKQLGGINQPIQKLTLAELQQVTLKENGYEAPIATADDYFAKAVALKQPLLIEIKTSKFDSPDLTTRFLEKYGQLIQEQHFILQSLTYQTVLDLKSALPNVKTGYILPFNIIGPPIMPVDFFSMEYSTLNQNFVNSAHRDGKQVYAWTVNEGEEAARMMFYGTDGLITDDLESVRAGLKEAKTTPTYADKMLNFLIGFG</sequence>
<dbReference type="STRING" id="214095.RU97_GL000069"/>
<feature type="transmembrane region" description="Helical" evidence="1">
    <location>
        <begin position="125"/>
        <end position="147"/>
    </location>
</feature>
<dbReference type="PROSITE" id="PS51704">
    <property type="entry name" value="GP_PDE"/>
    <property type="match status" value="1"/>
</dbReference>
<dbReference type="InterPro" id="IPR017946">
    <property type="entry name" value="PLC-like_Pdiesterase_TIM-brl"/>
</dbReference>